<dbReference type="EMBL" id="LTDL01000041">
    <property type="protein sequence ID" value="OAG29233.1"/>
    <property type="molecule type" value="Genomic_DNA"/>
</dbReference>
<dbReference type="OrthoDB" id="1911237at2759"/>
<dbReference type="PANTHER" id="PTHR11096:SF1">
    <property type="entry name" value="RNA 3'-TERMINAL PHOSPHATE CYCLASE-LIKE PROTEIN"/>
    <property type="match status" value="1"/>
</dbReference>
<accession>A0A177EBA7</accession>
<evidence type="ECO:0000256" key="1">
    <source>
        <dbReference type="SAM" id="MobiDB-lite"/>
    </source>
</evidence>
<protein>
    <submittedName>
        <fullName evidence="3">RNA 3'-terminal phosphate cyclase-like protein</fullName>
    </submittedName>
</protein>
<dbReference type="AlphaFoldDB" id="A0A177EBA7"/>
<evidence type="ECO:0000313" key="4">
    <source>
        <dbReference type="Proteomes" id="UP000185944"/>
    </source>
</evidence>
<dbReference type="RefSeq" id="XP_067543912.1">
    <property type="nucleotide sequence ID" value="XM_067688724.1"/>
</dbReference>
<dbReference type="Gene3D" id="3.30.360.20">
    <property type="entry name" value="RNA 3'-terminal phosphate cyclase, insert domain"/>
    <property type="match status" value="1"/>
</dbReference>
<proteinExistence type="predicted"/>
<dbReference type="GO" id="GO:0005730">
    <property type="term" value="C:nucleolus"/>
    <property type="evidence" value="ECO:0007669"/>
    <property type="project" value="TreeGrafter"/>
</dbReference>
<dbReference type="InterPro" id="IPR037136">
    <property type="entry name" value="RNA3'_phos_cyclase_dom_sf"/>
</dbReference>
<dbReference type="GO" id="GO:0000479">
    <property type="term" value="P:endonucleolytic cleavage of tricistronic rRNA transcript (SSU-rRNA, 5.8S rRNA, LSU-rRNA)"/>
    <property type="evidence" value="ECO:0007669"/>
    <property type="project" value="TreeGrafter"/>
</dbReference>
<sequence>MEVVTAEVESAIVMSLIGKRTIKLANVDITSKLTEFIRFIKAISHSQISVSERAVEVVPGSLSGGKLAFSSETQPSSYFIYHLLPIAAYFKTPIRLTVRGSTNRTGHMSIDLVKSVYCKILADFGVVSDIKIVRRALFPCTDGEVLFLSEVGESLSPVRNDKREALSRIININYINKLSADIIIRITNLHRDTLKKITSSVKVYNDLGQKAKAAQPKEATRPEQPPAKTEPKTGPKPENPPQSNYGYGSVVIGNSKNSVYYAEYIVDGTASLLDQTPESRSAAMLDELIRSIRRSGAYDYKTQPFLFMLLPLTTPDASCLLIRRIDKRGKEVLRLAEDLLKYKYTLEKHQRTEEDVNTGVSTELLLIKSFGVGYENVHRCKG</sequence>
<gene>
    <name evidence="3" type="ORF">NEDG_01306</name>
</gene>
<feature type="domain" description="RNA 3'-terminal phosphate cyclase" evidence="2">
    <location>
        <begin position="12"/>
        <end position="345"/>
    </location>
</feature>
<dbReference type="Proteomes" id="UP000185944">
    <property type="component" value="Unassembled WGS sequence"/>
</dbReference>
<comment type="caution">
    <text evidence="3">The sequence shown here is derived from an EMBL/GenBank/DDBJ whole genome shotgun (WGS) entry which is preliminary data.</text>
</comment>
<dbReference type="VEuPathDB" id="MicrosporidiaDB:NEDG_01306"/>
<feature type="region of interest" description="Disordered" evidence="1">
    <location>
        <begin position="210"/>
        <end position="248"/>
    </location>
</feature>
<dbReference type="GO" id="GO:0004521">
    <property type="term" value="F:RNA endonuclease activity"/>
    <property type="evidence" value="ECO:0007669"/>
    <property type="project" value="TreeGrafter"/>
</dbReference>
<dbReference type="Pfam" id="PF01137">
    <property type="entry name" value="RTC"/>
    <property type="match status" value="1"/>
</dbReference>
<dbReference type="InterPro" id="IPR013792">
    <property type="entry name" value="RNA3'P_cycl/enolpyr_Trfase_a/b"/>
</dbReference>
<dbReference type="InterPro" id="IPR036553">
    <property type="entry name" value="RPTC_insert"/>
</dbReference>
<dbReference type="InterPro" id="IPR023797">
    <property type="entry name" value="RNA3'_phos_cyclase_dom"/>
</dbReference>
<evidence type="ECO:0000259" key="2">
    <source>
        <dbReference type="Pfam" id="PF01137"/>
    </source>
</evidence>
<name>A0A177EBA7_9MICR</name>
<dbReference type="STRING" id="1805483.A0A177EBA7"/>
<organism evidence="3 4">
    <name type="scientific">Nematocida displodere</name>
    <dbReference type="NCBI Taxonomy" id="1805483"/>
    <lineage>
        <taxon>Eukaryota</taxon>
        <taxon>Fungi</taxon>
        <taxon>Fungi incertae sedis</taxon>
        <taxon>Microsporidia</taxon>
        <taxon>Nematocida</taxon>
    </lineage>
</organism>
<evidence type="ECO:0000313" key="3">
    <source>
        <dbReference type="EMBL" id="OAG29233.1"/>
    </source>
</evidence>
<dbReference type="GeneID" id="93647656"/>
<reference evidence="3 4" key="1">
    <citation type="submission" date="2016-02" db="EMBL/GenBank/DDBJ databases">
        <title>Discovery of a natural microsporidian pathogen with a broad tissue tropism in Caenorhabditis elegans.</title>
        <authorList>
            <person name="Luallen R.J."/>
            <person name="Reinke A.W."/>
            <person name="Tong L."/>
            <person name="Botts M.R."/>
            <person name="Felix M.-A."/>
            <person name="Troemel E.R."/>
        </authorList>
    </citation>
    <scope>NUCLEOTIDE SEQUENCE [LARGE SCALE GENOMIC DNA]</scope>
    <source>
        <strain evidence="3 4">JUm2807</strain>
    </source>
</reference>
<keyword evidence="4" id="KW-1185">Reference proteome</keyword>
<dbReference type="Gene3D" id="3.65.10.20">
    <property type="entry name" value="RNA 3'-terminal phosphate cyclase domain"/>
    <property type="match status" value="1"/>
</dbReference>
<dbReference type="PANTHER" id="PTHR11096">
    <property type="entry name" value="RNA 3' TERMINAL PHOSPHATE CYCLASE"/>
    <property type="match status" value="1"/>
</dbReference>
<dbReference type="InterPro" id="IPR000228">
    <property type="entry name" value="RNA3'_term_phos_cyc"/>
</dbReference>
<dbReference type="SUPFAM" id="SSF55205">
    <property type="entry name" value="EPT/RTPC-like"/>
    <property type="match status" value="1"/>
</dbReference>